<evidence type="ECO:0000256" key="1">
    <source>
        <dbReference type="SAM" id="MobiDB-lite"/>
    </source>
</evidence>
<name>A0A934IIK8_9RHOB</name>
<dbReference type="Proteomes" id="UP000642488">
    <property type="component" value="Unassembled WGS sequence"/>
</dbReference>
<reference evidence="3" key="1">
    <citation type="submission" date="2020-12" db="EMBL/GenBank/DDBJ databases">
        <title>Bacterial taxonomy.</title>
        <authorList>
            <person name="Pan X."/>
        </authorList>
    </citation>
    <scope>NUCLEOTIDE SEQUENCE</scope>
    <source>
        <strain evidence="3">KCTC 52957</strain>
    </source>
</reference>
<accession>A0A934IIK8</accession>
<dbReference type="EMBL" id="JAEKPD010000010">
    <property type="protein sequence ID" value="MBJ3763571.1"/>
    <property type="molecule type" value="Genomic_DNA"/>
</dbReference>
<keyword evidence="4" id="KW-1185">Reference proteome</keyword>
<dbReference type="Gene3D" id="1.20.1260.10">
    <property type="match status" value="1"/>
</dbReference>
<dbReference type="AlphaFoldDB" id="A0A934IIK8"/>
<dbReference type="Pfam" id="PF09537">
    <property type="entry name" value="DUF2383"/>
    <property type="match status" value="1"/>
</dbReference>
<comment type="caution">
    <text evidence="3">The sequence shown here is derived from an EMBL/GenBank/DDBJ whole genome shotgun (WGS) entry which is preliminary data.</text>
</comment>
<dbReference type="InterPro" id="IPR019052">
    <property type="entry name" value="DUF2383"/>
</dbReference>
<dbReference type="InterPro" id="IPR012347">
    <property type="entry name" value="Ferritin-like"/>
</dbReference>
<gene>
    <name evidence="3" type="ORF">ILP92_12515</name>
</gene>
<evidence type="ECO:0000313" key="3">
    <source>
        <dbReference type="EMBL" id="MBJ3763571.1"/>
    </source>
</evidence>
<feature type="domain" description="DUF2383" evidence="2">
    <location>
        <begin position="9"/>
        <end position="79"/>
    </location>
</feature>
<evidence type="ECO:0000313" key="4">
    <source>
        <dbReference type="Proteomes" id="UP000642488"/>
    </source>
</evidence>
<protein>
    <submittedName>
        <fullName evidence="3">DUF2383 domain-containing protein</fullName>
    </submittedName>
</protein>
<evidence type="ECO:0000259" key="2">
    <source>
        <dbReference type="Pfam" id="PF09537"/>
    </source>
</evidence>
<feature type="region of interest" description="Disordered" evidence="1">
    <location>
        <begin position="47"/>
        <end position="143"/>
    </location>
</feature>
<sequence length="143" mass="15497">MHKSLIERHYGCKNALDGVLNNEIGDFLRNAHNQCSAFPDRLHQTMDQNGIETSGGGSTAASAHQALMDLREAIGSDRAATASMPGPHVARNIQIPPMTTPSTRPGMTRNTTSRPNSALGSKPHSRKRSPKPPDHRPRGRAVF</sequence>
<dbReference type="RefSeq" id="WP_198916730.1">
    <property type="nucleotide sequence ID" value="NZ_JAEKPD010000010.1"/>
</dbReference>
<organism evidence="3 4">
    <name type="scientific">Palleronia pontilimi</name>
    <dbReference type="NCBI Taxonomy" id="1964209"/>
    <lineage>
        <taxon>Bacteria</taxon>
        <taxon>Pseudomonadati</taxon>
        <taxon>Pseudomonadota</taxon>
        <taxon>Alphaproteobacteria</taxon>
        <taxon>Rhodobacterales</taxon>
        <taxon>Roseobacteraceae</taxon>
        <taxon>Palleronia</taxon>
    </lineage>
</organism>
<feature type="compositionally biased region" description="Polar residues" evidence="1">
    <location>
        <begin position="100"/>
        <end position="119"/>
    </location>
</feature>
<proteinExistence type="predicted"/>